<evidence type="ECO:0000256" key="1">
    <source>
        <dbReference type="ARBA" id="ARBA00022741"/>
    </source>
</evidence>
<feature type="domain" description="CobW C-terminal" evidence="7">
    <location>
        <begin position="315"/>
        <end position="399"/>
    </location>
</feature>
<dbReference type="PANTHER" id="PTHR13748:SF62">
    <property type="entry name" value="COBW DOMAIN-CONTAINING PROTEIN"/>
    <property type="match status" value="1"/>
</dbReference>
<evidence type="ECO:0000259" key="7">
    <source>
        <dbReference type="Pfam" id="PF07683"/>
    </source>
</evidence>
<evidence type="ECO:0000256" key="4">
    <source>
        <dbReference type="ARBA" id="ARBA00034320"/>
    </source>
</evidence>
<dbReference type="InterPro" id="IPR011629">
    <property type="entry name" value="CobW-like_C"/>
</dbReference>
<evidence type="ECO:0000313" key="8">
    <source>
        <dbReference type="EMBL" id="MCG4766274.1"/>
    </source>
</evidence>
<protein>
    <submittedName>
        <fullName evidence="8">GTP-binding protein</fullName>
    </submittedName>
</protein>
<dbReference type="InterPro" id="IPR051316">
    <property type="entry name" value="Zinc-reg_GTPase_activator"/>
</dbReference>
<keyword evidence="3" id="KW-0143">Chaperone</keyword>
<dbReference type="CDD" id="cd03112">
    <property type="entry name" value="CobW-like"/>
    <property type="match status" value="1"/>
</dbReference>
<comment type="similarity">
    <text evidence="4">Belongs to the SIMIBI class G3E GTPase family. ZNG1 subfamily.</text>
</comment>
<dbReference type="EMBL" id="JAKNFS010000016">
    <property type="protein sequence ID" value="MCG4766274.1"/>
    <property type="molecule type" value="Genomic_DNA"/>
</dbReference>
<dbReference type="SUPFAM" id="SSF52540">
    <property type="entry name" value="P-loop containing nucleoside triphosphate hydrolases"/>
    <property type="match status" value="1"/>
</dbReference>
<comment type="caution">
    <text evidence="8">The sequence shown here is derived from an EMBL/GenBank/DDBJ whole genome shotgun (WGS) entry which is preliminary data.</text>
</comment>
<dbReference type="InterPro" id="IPR027417">
    <property type="entry name" value="P-loop_NTPase"/>
</dbReference>
<evidence type="ECO:0000256" key="2">
    <source>
        <dbReference type="ARBA" id="ARBA00022801"/>
    </source>
</evidence>
<dbReference type="PANTHER" id="PTHR13748">
    <property type="entry name" value="COBW-RELATED"/>
    <property type="match status" value="1"/>
</dbReference>
<dbReference type="Pfam" id="PF02492">
    <property type="entry name" value="cobW"/>
    <property type="match status" value="1"/>
</dbReference>
<dbReference type="InterPro" id="IPR036627">
    <property type="entry name" value="CobW-likC_sf"/>
</dbReference>
<comment type="catalytic activity">
    <reaction evidence="5">
        <text>GTP + H2O = GDP + phosphate + H(+)</text>
        <dbReference type="Rhea" id="RHEA:19669"/>
        <dbReference type="ChEBI" id="CHEBI:15377"/>
        <dbReference type="ChEBI" id="CHEBI:15378"/>
        <dbReference type="ChEBI" id="CHEBI:37565"/>
        <dbReference type="ChEBI" id="CHEBI:43474"/>
        <dbReference type="ChEBI" id="CHEBI:58189"/>
    </reaction>
    <physiologicalReaction direction="left-to-right" evidence="5">
        <dbReference type="Rhea" id="RHEA:19670"/>
    </physiologicalReaction>
</comment>
<feature type="domain" description="CobW/HypB/UreG nucleotide-binding" evidence="6">
    <location>
        <begin position="6"/>
        <end position="179"/>
    </location>
</feature>
<name>A0AAE3F429_9FIRM</name>
<evidence type="ECO:0000256" key="3">
    <source>
        <dbReference type="ARBA" id="ARBA00023186"/>
    </source>
</evidence>
<dbReference type="InterPro" id="IPR003495">
    <property type="entry name" value="CobW/HypB/UreG_nucleotide-bd"/>
</dbReference>
<proteinExistence type="inferred from homology"/>
<dbReference type="Proteomes" id="UP001199915">
    <property type="component" value="Unassembled WGS sequence"/>
</dbReference>
<dbReference type="RefSeq" id="WP_119188888.1">
    <property type="nucleotide sequence ID" value="NZ_JAAINX010000030.1"/>
</dbReference>
<accession>A0AAE3F429</accession>
<evidence type="ECO:0000259" key="6">
    <source>
        <dbReference type="Pfam" id="PF02492"/>
    </source>
</evidence>
<dbReference type="Gene3D" id="3.30.1220.10">
    <property type="entry name" value="CobW-like, C-terminal domain"/>
    <property type="match status" value="1"/>
</dbReference>
<reference evidence="8" key="1">
    <citation type="submission" date="2022-01" db="EMBL/GenBank/DDBJ databases">
        <title>Collection of gut derived symbiotic bacterial strains cultured from healthy donors.</title>
        <authorList>
            <person name="Lin H."/>
            <person name="Kohout C."/>
            <person name="Waligurski E."/>
            <person name="Pamer E.G."/>
        </authorList>
    </citation>
    <scope>NUCLEOTIDE SEQUENCE</scope>
    <source>
        <strain evidence="8">DFI.5.49</strain>
    </source>
</reference>
<dbReference type="Pfam" id="PF07683">
    <property type="entry name" value="CobW_C"/>
    <property type="match status" value="1"/>
</dbReference>
<dbReference type="GO" id="GO:0000166">
    <property type="term" value="F:nucleotide binding"/>
    <property type="evidence" value="ECO:0007669"/>
    <property type="project" value="UniProtKB-KW"/>
</dbReference>
<gene>
    <name evidence="8" type="ORF">L0N21_12265</name>
</gene>
<keyword evidence="2" id="KW-0378">Hydrolase</keyword>
<dbReference type="Gene3D" id="3.40.50.300">
    <property type="entry name" value="P-loop containing nucleotide triphosphate hydrolases"/>
    <property type="match status" value="1"/>
</dbReference>
<sequence length="401" mass="44787">MTRIDIISGFLGAGKTTLIKKLLGDALKGQQVVLIENEFGEIGIDGGFLKDAGIEIREMNSGCICCSLVGDFGVALKDVITKYHPDRIIIEPSGVGKLSDVIKAVDGVEKEAGVALNSATTVVDVMKCKMYLRNFGEFFENQVKSAGTIILSRTDKADTEKVEAAVKMLRELNPEAHIITTPVEVLGGKKVLDTMEGAIINLAQVEGEEHHHHHHDHDECCCGHDHDEEHEHHHHDHDDECCCGHDHEEHEHHHHDHDDECCCGHDHEEHEHHHHDHDDECCCGHDHDHEHHHHDDACGCGHEHHHHHHADEVFTSWGQETVKTFTKEQIEGILKKLSEDTAYGMVLRAKGMVAGADGQWIYFDMVPEEYEVRDGAPEFTGRICVIGSKLAEDKLAELFGL</sequence>
<dbReference type="GO" id="GO:0016787">
    <property type="term" value="F:hydrolase activity"/>
    <property type="evidence" value="ECO:0007669"/>
    <property type="project" value="UniProtKB-KW"/>
</dbReference>
<dbReference type="GO" id="GO:0005737">
    <property type="term" value="C:cytoplasm"/>
    <property type="evidence" value="ECO:0007669"/>
    <property type="project" value="TreeGrafter"/>
</dbReference>
<evidence type="ECO:0000256" key="5">
    <source>
        <dbReference type="ARBA" id="ARBA00049117"/>
    </source>
</evidence>
<evidence type="ECO:0000313" key="9">
    <source>
        <dbReference type="Proteomes" id="UP001199915"/>
    </source>
</evidence>
<organism evidence="8 9">
    <name type="scientific">Fusicatenibacter saccharivorans</name>
    <dbReference type="NCBI Taxonomy" id="1150298"/>
    <lineage>
        <taxon>Bacteria</taxon>
        <taxon>Bacillati</taxon>
        <taxon>Bacillota</taxon>
        <taxon>Clostridia</taxon>
        <taxon>Lachnospirales</taxon>
        <taxon>Lachnospiraceae</taxon>
        <taxon>Fusicatenibacter</taxon>
    </lineage>
</organism>
<dbReference type="AlphaFoldDB" id="A0AAE3F429"/>
<keyword evidence="1" id="KW-0547">Nucleotide-binding</keyword>